<protein>
    <submittedName>
        <fullName evidence="2">Rhodanese-like domain-containing protein</fullName>
    </submittedName>
</protein>
<comment type="caution">
    <text evidence="2">The sequence shown here is derived from an EMBL/GenBank/DDBJ whole genome shotgun (WGS) entry which is preliminary data.</text>
</comment>
<dbReference type="InterPro" id="IPR050229">
    <property type="entry name" value="GlpE_sulfurtransferase"/>
</dbReference>
<dbReference type="Gene3D" id="3.40.250.10">
    <property type="entry name" value="Rhodanese-like domain"/>
    <property type="match status" value="1"/>
</dbReference>
<dbReference type="EMBL" id="JAIOUQ010000016">
    <property type="protein sequence ID" value="MBZ2166857.1"/>
    <property type="molecule type" value="Genomic_DNA"/>
</dbReference>
<evidence type="ECO:0000313" key="3">
    <source>
        <dbReference type="Proteomes" id="UP000825933"/>
    </source>
</evidence>
<gene>
    <name evidence="2" type="ORF">K8N75_12505</name>
</gene>
<organism evidence="2 3">
    <name type="scientific">Methanobacterium spitsbergense</name>
    <dbReference type="NCBI Taxonomy" id="2874285"/>
    <lineage>
        <taxon>Archaea</taxon>
        <taxon>Methanobacteriati</taxon>
        <taxon>Methanobacteriota</taxon>
        <taxon>Methanomada group</taxon>
        <taxon>Methanobacteria</taxon>
        <taxon>Methanobacteriales</taxon>
        <taxon>Methanobacteriaceae</taxon>
        <taxon>Methanobacterium</taxon>
    </lineage>
</organism>
<sequence>MSENKKYQIFKTISPLDALKLIKKHQNDQNLIILDVRTPWEFSDDHIEGAINLDYTDPDFNEQIKKLDKEKYYLIYCKSGRRSINVCEILKKLGFTHVYNIKDGFKGWKSEMFKI</sequence>
<dbReference type="SUPFAM" id="SSF52821">
    <property type="entry name" value="Rhodanese/Cell cycle control phosphatase"/>
    <property type="match status" value="1"/>
</dbReference>
<dbReference type="PANTHER" id="PTHR43031:SF1">
    <property type="entry name" value="PYRIDINE NUCLEOTIDE-DISULPHIDE OXIDOREDUCTASE"/>
    <property type="match status" value="1"/>
</dbReference>
<dbReference type="SMART" id="SM00450">
    <property type="entry name" value="RHOD"/>
    <property type="match status" value="1"/>
</dbReference>
<feature type="domain" description="Rhodanese" evidence="1">
    <location>
        <begin position="27"/>
        <end position="114"/>
    </location>
</feature>
<dbReference type="AlphaFoldDB" id="A0A8T5UX34"/>
<dbReference type="PANTHER" id="PTHR43031">
    <property type="entry name" value="FAD-DEPENDENT OXIDOREDUCTASE"/>
    <property type="match status" value="1"/>
</dbReference>
<dbReference type="Proteomes" id="UP000825933">
    <property type="component" value="Unassembled WGS sequence"/>
</dbReference>
<dbReference type="PROSITE" id="PS50206">
    <property type="entry name" value="RHODANESE_3"/>
    <property type="match status" value="1"/>
</dbReference>
<dbReference type="RefSeq" id="WP_223792402.1">
    <property type="nucleotide sequence ID" value="NZ_JAIOUQ010000016.1"/>
</dbReference>
<reference evidence="3" key="1">
    <citation type="journal article" date="2022" name="Microbiol. Resour. Announc.">
        <title>Draft Genome Sequence of a Methanogenic Archaeon from West Spitsbergen Permafrost.</title>
        <authorList>
            <person name="Trubitsyn V."/>
            <person name="Rivkina E."/>
            <person name="Shcherbakova V."/>
        </authorList>
    </citation>
    <scope>NUCLEOTIDE SEQUENCE [LARGE SCALE GENOMIC DNA]</scope>
    <source>
        <strain evidence="3">VT</strain>
    </source>
</reference>
<name>A0A8T5UX34_9EURY</name>
<dbReference type="InterPro" id="IPR036873">
    <property type="entry name" value="Rhodanese-like_dom_sf"/>
</dbReference>
<evidence type="ECO:0000313" key="2">
    <source>
        <dbReference type="EMBL" id="MBZ2166857.1"/>
    </source>
</evidence>
<accession>A0A8T5UX34</accession>
<dbReference type="InterPro" id="IPR001763">
    <property type="entry name" value="Rhodanese-like_dom"/>
</dbReference>
<dbReference type="CDD" id="cd00158">
    <property type="entry name" value="RHOD"/>
    <property type="match status" value="1"/>
</dbReference>
<keyword evidence="3" id="KW-1185">Reference proteome</keyword>
<proteinExistence type="predicted"/>
<dbReference type="Pfam" id="PF00581">
    <property type="entry name" value="Rhodanese"/>
    <property type="match status" value="1"/>
</dbReference>
<evidence type="ECO:0000259" key="1">
    <source>
        <dbReference type="PROSITE" id="PS50206"/>
    </source>
</evidence>